<evidence type="ECO:0000313" key="4">
    <source>
        <dbReference type="EMBL" id="GAA3735480.1"/>
    </source>
</evidence>
<keyword evidence="5" id="KW-1185">Reference proteome</keyword>
<evidence type="ECO:0000259" key="3">
    <source>
        <dbReference type="Pfam" id="PF17836"/>
    </source>
</evidence>
<reference evidence="5" key="1">
    <citation type="journal article" date="2019" name="Int. J. Syst. Evol. Microbiol.">
        <title>The Global Catalogue of Microorganisms (GCM) 10K type strain sequencing project: providing services to taxonomists for standard genome sequencing and annotation.</title>
        <authorList>
            <consortium name="The Broad Institute Genomics Platform"/>
            <consortium name="The Broad Institute Genome Sequencing Center for Infectious Disease"/>
            <person name="Wu L."/>
            <person name="Ma J."/>
        </authorList>
    </citation>
    <scope>NUCLEOTIDE SEQUENCE [LARGE SCALE GENOMIC DNA]</scope>
    <source>
        <strain evidence="5">JCM 16949</strain>
    </source>
</reference>
<dbReference type="Proteomes" id="UP001501004">
    <property type="component" value="Unassembled WGS sequence"/>
</dbReference>
<evidence type="ECO:0000256" key="1">
    <source>
        <dbReference type="ARBA" id="ARBA00022679"/>
    </source>
</evidence>
<comment type="caution">
    <text evidence="4">The sequence shown here is derived from an EMBL/GenBank/DDBJ whole genome shotgun (WGS) entry which is preliminary data.</text>
</comment>
<dbReference type="PANTHER" id="PTHR43300:SF7">
    <property type="entry name" value="UDP-N-ACETYLBACILLOSAMINE N-ACETYLTRANSFERASE"/>
    <property type="match status" value="1"/>
</dbReference>
<dbReference type="EMBL" id="BAABAE010000002">
    <property type="protein sequence ID" value="GAA3735480.1"/>
    <property type="molecule type" value="Genomic_DNA"/>
</dbReference>
<feature type="domain" description="PglD N-terminal" evidence="3">
    <location>
        <begin position="5"/>
        <end position="88"/>
    </location>
</feature>
<dbReference type="Gene3D" id="3.40.50.20">
    <property type="match status" value="1"/>
</dbReference>
<dbReference type="NCBIfam" id="TIGR03570">
    <property type="entry name" value="NeuD_NnaD"/>
    <property type="match status" value="1"/>
</dbReference>
<accession>A0ABP7FCC1</accession>
<sequence length="214" mass="21660">MTRPLVVIGAGGFGRETLDVVAAVNAAASTPVYDLLGVIDAGPSELNLRRLADLGVPYLGSETEWLERGESAEYAIGIGAPAVRVRLATLFDDHGLSPATLVHPAVVVGSKSLLDPGVIVCAGVQISTNVQLQRHVHLNPNVTIGHDSILEPFVSVNPGAIVSGEVTVGSGTVIGSGAVILQGLSIGSESVIGAAACVVGDVPPQVTVKGVPAR</sequence>
<organism evidence="4 5">
    <name type="scientific">Leifsonella bigeumensis</name>
    <dbReference type="NCBI Taxonomy" id="433643"/>
    <lineage>
        <taxon>Bacteria</taxon>
        <taxon>Bacillati</taxon>
        <taxon>Actinomycetota</taxon>
        <taxon>Actinomycetes</taxon>
        <taxon>Micrococcales</taxon>
        <taxon>Microbacteriaceae</taxon>
        <taxon>Leifsonella</taxon>
    </lineage>
</organism>
<dbReference type="InterPro" id="IPR011004">
    <property type="entry name" value="Trimer_LpxA-like_sf"/>
</dbReference>
<keyword evidence="1" id="KW-0808">Transferase</keyword>
<dbReference type="RefSeq" id="WP_344754219.1">
    <property type="nucleotide sequence ID" value="NZ_BAABAE010000002.1"/>
</dbReference>
<protein>
    <submittedName>
        <fullName evidence="4">Acetyltransferase</fullName>
    </submittedName>
</protein>
<proteinExistence type="predicted"/>
<dbReference type="InterPro" id="IPR050179">
    <property type="entry name" value="Trans_hexapeptide_repeat"/>
</dbReference>
<dbReference type="Pfam" id="PF17836">
    <property type="entry name" value="PglD_N"/>
    <property type="match status" value="1"/>
</dbReference>
<dbReference type="CDD" id="cd03360">
    <property type="entry name" value="LbH_AT_putative"/>
    <property type="match status" value="1"/>
</dbReference>
<gene>
    <name evidence="4" type="ORF">GCM10022239_09410</name>
</gene>
<dbReference type="InterPro" id="IPR020019">
    <property type="entry name" value="AcTrfase_PglD-like"/>
</dbReference>
<keyword evidence="2" id="KW-0677">Repeat</keyword>
<dbReference type="PROSITE" id="PS00101">
    <property type="entry name" value="HEXAPEP_TRANSFERASES"/>
    <property type="match status" value="1"/>
</dbReference>
<evidence type="ECO:0000313" key="5">
    <source>
        <dbReference type="Proteomes" id="UP001501004"/>
    </source>
</evidence>
<evidence type="ECO:0000256" key="2">
    <source>
        <dbReference type="ARBA" id="ARBA00022737"/>
    </source>
</evidence>
<name>A0ABP7FCC1_9MICO</name>
<dbReference type="PANTHER" id="PTHR43300">
    <property type="entry name" value="ACETYLTRANSFERASE"/>
    <property type="match status" value="1"/>
</dbReference>
<dbReference type="Gene3D" id="2.160.10.10">
    <property type="entry name" value="Hexapeptide repeat proteins"/>
    <property type="match status" value="1"/>
</dbReference>
<dbReference type="InterPro" id="IPR041561">
    <property type="entry name" value="PglD_N"/>
</dbReference>
<dbReference type="SUPFAM" id="SSF51161">
    <property type="entry name" value="Trimeric LpxA-like enzymes"/>
    <property type="match status" value="1"/>
</dbReference>
<dbReference type="InterPro" id="IPR018357">
    <property type="entry name" value="Hexapep_transf_CS"/>
</dbReference>